<name>A0A024URB1_9STRA</name>
<dbReference type="AlphaFoldDB" id="A0A024URB1"/>
<proteinExistence type="predicted"/>
<reference evidence="1" key="1">
    <citation type="submission" date="2013-12" db="EMBL/GenBank/DDBJ databases">
        <title>The Genome Sequence of Aphanomyces invadans NJM9701.</title>
        <authorList>
            <consortium name="The Broad Institute Genomics Platform"/>
            <person name="Russ C."/>
            <person name="Tyler B."/>
            <person name="van West P."/>
            <person name="Dieguez-Uribeondo J."/>
            <person name="Young S.K."/>
            <person name="Zeng Q."/>
            <person name="Gargeya S."/>
            <person name="Fitzgerald M."/>
            <person name="Abouelleil A."/>
            <person name="Alvarado L."/>
            <person name="Chapman S.B."/>
            <person name="Gainer-Dewar J."/>
            <person name="Goldberg J."/>
            <person name="Griggs A."/>
            <person name="Gujja S."/>
            <person name="Hansen M."/>
            <person name="Howarth C."/>
            <person name="Imamovic A."/>
            <person name="Ireland A."/>
            <person name="Larimer J."/>
            <person name="McCowan C."/>
            <person name="Murphy C."/>
            <person name="Pearson M."/>
            <person name="Poon T.W."/>
            <person name="Priest M."/>
            <person name="Roberts A."/>
            <person name="Saif S."/>
            <person name="Shea T."/>
            <person name="Sykes S."/>
            <person name="Wortman J."/>
            <person name="Nusbaum C."/>
            <person name="Birren B."/>
        </authorList>
    </citation>
    <scope>NUCLEOTIDE SEQUENCE [LARGE SCALE GENOMIC DNA]</scope>
    <source>
        <strain evidence="1">NJM9701</strain>
    </source>
</reference>
<dbReference type="RefSeq" id="XP_008862766.1">
    <property type="nucleotide sequence ID" value="XM_008864544.1"/>
</dbReference>
<dbReference type="GeneID" id="20078489"/>
<dbReference type="EMBL" id="KI913953">
    <property type="protein sequence ID" value="ETW08961.1"/>
    <property type="molecule type" value="Genomic_DNA"/>
</dbReference>
<gene>
    <name evidence="1" type="ORF">H310_01439</name>
</gene>
<sequence>MRSKSTGFGQIMTRTTQYTYSKTMPGRTFPLTTLVLPLPSLLVVGRSS</sequence>
<dbReference type="VEuPathDB" id="FungiDB:H310_01439"/>
<accession>A0A024URB1</accession>
<evidence type="ECO:0000313" key="1">
    <source>
        <dbReference type="EMBL" id="ETW08961.1"/>
    </source>
</evidence>
<organism evidence="1">
    <name type="scientific">Aphanomyces invadans</name>
    <dbReference type="NCBI Taxonomy" id="157072"/>
    <lineage>
        <taxon>Eukaryota</taxon>
        <taxon>Sar</taxon>
        <taxon>Stramenopiles</taxon>
        <taxon>Oomycota</taxon>
        <taxon>Saprolegniomycetes</taxon>
        <taxon>Saprolegniales</taxon>
        <taxon>Verrucalvaceae</taxon>
        <taxon>Aphanomyces</taxon>
    </lineage>
</organism>
<protein>
    <submittedName>
        <fullName evidence="1">Uncharacterized protein</fullName>
    </submittedName>
</protein>